<keyword evidence="8" id="KW-0539">Nucleus</keyword>
<dbReference type="PANTHER" id="PTHR22748:SF4">
    <property type="entry name" value="DNA-(APURINIC OR APYRIMIDINIC SITE) ENDONUCLEASE 2"/>
    <property type="match status" value="1"/>
</dbReference>
<comment type="catalytic activity">
    <reaction evidence="1">
        <text>Exonucleolytic cleavage in the 3'- to 5'-direction to yield nucleoside 5'-phosphates.</text>
        <dbReference type="EC" id="3.1.11.2"/>
    </reaction>
</comment>
<evidence type="ECO:0000256" key="9">
    <source>
        <dbReference type="PROSITE-ProRule" id="PRU01343"/>
    </source>
</evidence>
<dbReference type="PROSITE" id="PS51999">
    <property type="entry name" value="ZF_GRF"/>
    <property type="match status" value="1"/>
</dbReference>
<evidence type="ECO:0000256" key="5">
    <source>
        <dbReference type="ARBA" id="ARBA00022801"/>
    </source>
</evidence>
<dbReference type="InterPro" id="IPR010666">
    <property type="entry name" value="Znf_GRF"/>
</dbReference>
<dbReference type="Pfam" id="PF06839">
    <property type="entry name" value="Zn_ribbon_GRF"/>
    <property type="match status" value="1"/>
</dbReference>
<feature type="region of interest" description="Disordered" evidence="11">
    <location>
        <begin position="363"/>
        <end position="408"/>
    </location>
</feature>
<evidence type="ECO:0000313" key="13">
    <source>
        <dbReference type="EMBL" id="WAR25818.1"/>
    </source>
</evidence>
<dbReference type="InterPro" id="IPR036691">
    <property type="entry name" value="Endo/exonu/phosph_ase_sf"/>
</dbReference>
<evidence type="ECO:0000256" key="8">
    <source>
        <dbReference type="ARBA" id="ARBA00023242"/>
    </source>
</evidence>
<dbReference type="Pfam" id="PF03372">
    <property type="entry name" value="Exo_endo_phos"/>
    <property type="match status" value="1"/>
</dbReference>
<dbReference type="EMBL" id="CP111025">
    <property type="protein sequence ID" value="WAR25818.1"/>
    <property type="molecule type" value="Genomic_DNA"/>
</dbReference>
<gene>
    <name evidence="13" type="ORF">MAR_011522</name>
</gene>
<evidence type="ECO:0000256" key="1">
    <source>
        <dbReference type="ARBA" id="ARBA00000493"/>
    </source>
</evidence>
<keyword evidence="6" id="KW-0862">Zinc</keyword>
<evidence type="ECO:0000256" key="10">
    <source>
        <dbReference type="RuleBase" id="RU362131"/>
    </source>
</evidence>
<evidence type="ECO:0000313" key="14">
    <source>
        <dbReference type="Proteomes" id="UP001164746"/>
    </source>
</evidence>
<evidence type="ECO:0000256" key="6">
    <source>
        <dbReference type="ARBA" id="ARBA00022833"/>
    </source>
</evidence>
<dbReference type="InterPro" id="IPR004808">
    <property type="entry name" value="AP_endonuc_1"/>
</dbReference>
<feature type="domain" description="GRF-type" evidence="12">
    <location>
        <begin position="524"/>
        <end position="573"/>
    </location>
</feature>
<keyword evidence="14" id="KW-1185">Reference proteome</keyword>
<comment type="cofactor">
    <cofactor evidence="10">
        <name>Mg(2+)</name>
        <dbReference type="ChEBI" id="CHEBI:18420"/>
    </cofactor>
    <cofactor evidence="10">
        <name>Mn(2+)</name>
        <dbReference type="ChEBI" id="CHEBI:29035"/>
    </cofactor>
    <text evidence="10">Probably binds two magnesium or manganese ions per subunit.</text>
</comment>
<dbReference type="InterPro" id="IPR005135">
    <property type="entry name" value="Endo/exonuclease/phosphatase"/>
</dbReference>
<dbReference type="SUPFAM" id="SSF56219">
    <property type="entry name" value="DNase I-like"/>
    <property type="match status" value="1"/>
</dbReference>
<dbReference type="Proteomes" id="UP001164746">
    <property type="component" value="Chromosome 14"/>
</dbReference>
<sequence>MKITKRCRCFFIHFKVICSFPALKMKIVSWNINGIRASKTDLKSLFKSIGGDVLCLQETKVTRVANFCRDHVTPTNAEEGLSGGLSAKVEGIIGCYGNHTSFTEDELKSLDAEGRAVITQHRIRFRDGEEKDLAIINVYCPRFDPDREDRHQYKLRFFALLQTRAEALLDSGRHVIILGDINTTHRLIDRCDSDDGESNKRPSRLWFNQMMWPEGRDPDLDSDLDREEFMATTPYTVGGKFVDTFRHLHPDEEGCYTNWCTLTNARSTNYGRRLDYILADTELTRRCVIGASIFAEVEGSDHCPISVDLDCQVIPAKACPQLCTKFMPEFSGKQQKLSTFFTKLTKRDVEMKINEKCENCSQNRDESLPRVSSENLSRVKSVKRSPEKKPGCSQPMKKQKTAVVKKSNSVGKQANLMSFFKGNGSDSKDQVKSEVAVSIGANDVKESQVSSKLSVFVEVNEVEKEDTAATSKYFNVNSQTATDGCEGSEEKKPELGTTLVKDNSLSTASAWKNLLGGLGPAPLCKGHQEPCVLRMVKKPGPNKGRQFYTCARGEGLKSNPEARCEFFKWIVKK</sequence>
<keyword evidence="7 10" id="KW-0460">Magnesium</keyword>
<evidence type="ECO:0000256" key="2">
    <source>
        <dbReference type="ARBA" id="ARBA00007092"/>
    </source>
</evidence>
<keyword evidence="5" id="KW-0378">Hydrolase</keyword>
<keyword evidence="10" id="KW-0234">DNA repair</keyword>
<keyword evidence="10" id="KW-0227">DNA damage</keyword>
<dbReference type="EC" id="3.1.-.-" evidence="10"/>
<keyword evidence="4 9" id="KW-0863">Zinc-finger</keyword>
<dbReference type="PANTHER" id="PTHR22748">
    <property type="entry name" value="AP ENDONUCLEASE"/>
    <property type="match status" value="1"/>
</dbReference>
<evidence type="ECO:0000256" key="4">
    <source>
        <dbReference type="ARBA" id="ARBA00022771"/>
    </source>
</evidence>
<dbReference type="Gene3D" id="3.60.10.10">
    <property type="entry name" value="Endonuclease/exonuclease/phosphatase"/>
    <property type="match status" value="1"/>
</dbReference>
<protein>
    <recommendedName>
        <fullName evidence="10">DNA-(apurinic or apyrimidinic site) endonuclease</fullName>
        <ecNumber evidence="10">3.1.-.-</ecNumber>
    </recommendedName>
</protein>
<keyword evidence="3 10" id="KW-0479">Metal-binding</keyword>
<dbReference type="PROSITE" id="PS51435">
    <property type="entry name" value="AP_NUCLEASE_F1_4"/>
    <property type="match status" value="1"/>
</dbReference>
<proteinExistence type="inferred from homology"/>
<comment type="similarity">
    <text evidence="2 10">Belongs to the DNA repair enzymes AP/ExoA family.</text>
</comment>
<evidence type="ECO:0000256" key="11">
    <source>
        <dbReference type="SAM" id="MobiDB-lite"/>
    </source>
</evidence>
<evidence type="ECO:0000256" key="7">
    <source>
        <dbReference type="ARBA" id="ARBA00022842"/>
    </source>
</evidence>
<name>A0ABY7FUB7_MYAAR</name>
<dbReference type="NCBIfam" id="TIGR00633">
    <property type="entry name" value="xth"/>
    <property type="match status" value="1"/>
</dbReference>
<organism evidence="13 14">
    <name type="scientific">Mya arenaria</name>
    <name type="common">Soft-shell clam</name>
    <dbReference type="NCBI Taxonomy" id="6604"/>
    <lineage>
        <taxon>Eukaryota</taxon>
        <taxon>Metazoa</taxon>
        <taxon>Spiralia</taxon>
        <taxon>Lophotrochozoa</taxon>
        <taxon>Mollusca</taxon>
        <taxon>Bivalvia</taxon>
        <taxon>Autobranchia</taxon>
        <taxon>Heteroconchia</taxon>
        <taxon>Euheterodonta</taxon>
        <taxon>Imparidentia</taxon>
        <taxon>Neoheterodontei</taxon>
        <taxon>Myida</taxon>
        <taxon>Myoidea</taxon>
        <taxon>Myidae</taxon>
        <taxon>Mya</taxon>
    </lineage>
</organism>
<evidence type="ECO:0000259" key="12">
    <source>
        <dbReference type="PROSITE" id="PS51999"/>
    </source>
</evidence>
<evidence type="ECO:0000256" key="3">
    <source>
        <dbReference type="ARBA" id="ARBA00022723"/>
    </source>
</evidence>
<accession>A0ABY7FUB7</accession>
<reference evidence="13" key="1">
    <citation type="submission" date="2022-11" db="EMBL/GenBank/DDBJ databases">
        <title>Centuries of genome instability and evolution in soft-shell clam transmissible cancer (bioRxiv).</title>
        <authorList>
            <person name="Hart S.F.M."/>
            <person name="Yonemitsu M.A."/>
            <person name="Giersch R.M."/>
            <person name="Beal B.F."/>
            <person name="Arriagada G."/>
            <person name="Davis B.W."/>
            <person name="Ostrander E.A."/>
            <person name="Goff S.P."/>
            <person name="Metzger M.J."/>
        </authorList>
    </citation>
    <scope>NUCLEOTIDE SEQUENCE</scope>
    <source>
        <strain evidence="13">MELC-2E11</strain>
        <tissue evidence="13">Siphon/mantle</tissue>
    </source>
</reference>